<reference evidence="2 3" key="1">
    <citation type="submission" date="2018-05" db="EMBL/GenBank/DDBJ databases">
        <title>Amnibacterium sp. M8JJ-5, whole genome shotgun sequence.</title>
        <authorList>
            <person name="Tuo L."/>
        </authorList>
    </citation>
    <scope>NUCLEOTIDE SEQUENCE [LARGE SCALE GENOMIC DNA]</scope>
    <source>
        <strain evidence="2 3">M8JJ-5</strain>
    </source>
</reference>
<protein>
    <submittedName>
        <fullName evidence="2">DUF4913 domain-containing protein</fullName>
    </submittedName>
</protein>
<dbReference type="AlphaFoldDB" id="A0A2V1HQN7"/>
<dbReference type="Proteomes" id="UP000244893">
    <property type="component" value="Unassembled WGS sequence"/>
</dbReference>
<dbReference type="InterPro" id="IPR032584">
    <property type="entry name" value="DUF4913"/>
</dbReference>
<proteinExistence type="predicted"/>
<evidence type="ECO:0000313" key="2">
    <source>
        <dbReference type="EMBL" id="PVZ93290.1"/>
    </source>
</evidence>
<dbReference type="EMBL" id="QEOP01000005">
    <property type="protein sequence ID" value="PVZ93290.1"/>
    <property type="molecule type" value="Genomic_DNA"/>
</dbReference>
<dbReference type="Pfam" id="PF16259">
    <property type="entry name" value="DUF4913"/>
    <property type="match status" value="1"/>
</dbReference>
<evidence type="ECO:0000256" key="1">
    <source>
        <dbReference type="SAM" id="MobiDB-lite"/>
    </source>
</evidence>
<evidence type="ECO:0000313" key="3">
    <source>
        <dbReference type="Proteomes" id="UP000244893"/>
    </source>
</evidence>
<dbReference type="OrthoDB" id="4570343at2"/>
<gene>
    <name evidence="2" type="ORF">DDQ50_16465</name>
</gene>
<name>A0A2V1HQN7_9MICO</name>
<accession>A0A2V1HQN7</accession>
<sequence length="132" mass="15235">MNDALDQFRDEHSVASGHRRSAALVYQSADEFVREYLRYMYTRPVGPGNARYRWAADWWRYPEAVARIEALWRAWEHLRQDGATGASTWWADHADHHMGVLLSPEGPFARAKDANPPGEPLPYVEPPEGWFP</sequence>
<feature type="region of interest" description="Disordered" evidence="1">
    <location>
        <begin position="110"/>
        <end position="132"/>
    </location>
</feature>
<organism evidence="2 3">
    <name type="scientific">Amnibacterium flavum</name>
    <dbReference type="NCBI Taxonomy" id="2173173"/>
    <lineage>
        <taxon>Bacteria</taxon>
        <taxon>Bacillati</taxon>
        <taxon>Actinomycetota</taxon>
        <taxon>Actinomycetes</taxon>
        <taxon>Micrococcales</taxon>
        <taxon>Microbacteriaceae</taxon>
        <taxon>Amnibacterium</taxon>
    </lineage>
</organism>
<keyword evidence="3" id="KW-1185">Reference proteome</keyword>
<dbReference type="RefSeq" id="WP_116757886.1">
    <property type="nucleotide sequence ID" value="NZ_JBHUEX010000002.1"/>
</dbReference>
<comment type="caution">
    <text evidence="2">The sequence shown here is derived from an EMBL/GenBank/DDBJ whole genome shotgun (WGS) entry which is preliminary data.</text>
</comment>